<organism evidence="8 9">
    <name type="scientific">Dendryphion nanum</name>
    <dbReference type="NCBI Taxonomy" id="256645"/>
    <lineage>
        <taxon>Eukaryota</taxon>
        <taxon>Fungi</taxon>
        <taxon>Dikarya</taxon>
        <taxon>Ascomycota</taxon>
        <taxon>Pezizomycotina</taxon>
        <taxon>Dothideomycetes</taxon>
        <taxon>Pleosporomycetidae</taxon>
        <taxon>Pleosporales</taxon>
        <taxon>Torulaceae</taxon>
        <taxon>Dendryphion</taxon>
    </lineage>
</organism>
<feature type="compositionally biased region" description="Basic residues" evidence="7">
    <location>
        <begin position="304"/>
        <end position="314"/>
    </location>
</feature>
<comment type="similarity">
    <text evidence="2 6">Belongs to the C1D family.</text>
</comment>
<keyword evidence="9" id="KW-1185">Reference proteome</keyword>
<dbReference type="GO" id="GO:0000178">
    <property type="term" value="C:exosome (RNase complex)"/>
    <property type="evidence" value="ECO:0007669"/>
    <property type="project" value="TreeGrafter"/>
</dbReference>
<dbReference type="InterPro" id="IPR007146">
    <property type="entry name" value="Sas10/Utp3/C1D"/>
</dbReference>
<protein>
    <recommendedName>
        <fullName evidence="6">Exosome complex protein</fullName>
    </recommendedName>
</protein>
<sequence length="314" mass="34227">MDMHAQIEDLEVNIDELSTALSPLLTTPLTTTTSTLPLLDKAKLYVLLCYTIESLLFSSLQASGQNARDHPIFAELARLKAYFQKIKDAELGPAPKTRIDKDAVNRFVKHGLSGNDRYDAERAERSKGAMRKAKGKHTKFEDGTTAKGKKGKKTNEPSSSGNEEPLSTTAAVDPKKRQTAMDLDAESPSPNPEPTTEAQNEEESTPHTSNSTKPHRKPHRTAEQKAAAKEARHAERRERKQQRRMKAILAGEASQEQILPAQNEGVGSAVAASGSGNEKGRSEMFNQLLEGTLQGSRSSGGNGKGKRSRKEKGT</sequence>
<accession>A0A9P9CXU5</accession>
<keyword evidence="3 6" id="KW-0698">rRNA processing</keyword>
<dbReference type="OrthoDB" id="1421013at2759"/>
<comment type="caution">
    <text evidence="8">The sequence shown here is derived from an EMBL/GenBank/DDBJ whole genome shotgun (WGS) entry which is preliminary data.</text>
</comment>
<reference evidence="8" key="1">
    <citation type="journal article" date="2021" name="Nat. Commun.">
        <title>Genetic determinants of endophytism in the Arabidopsis root mycobiome.</title>
        <authorList>
            <person name="Mesny F."/>
            <person name="Miyauchi S."/>
            <person name="Thiergart T."/>
            <person name="Pickel B."/>
            <person name="Atanasova L."/>
            <person name="Karlsson M."/>
            <person name="Huettel B."/>
            <person name="Barry K.W."/>
            <person name="Haridas S."/>
            <person name="Chen C."/>
            <person name="Bauer D."/>
            <person name="Andreopoulos W."/>
            <person name="Pangilinan J."/>
            <person name="LaButti K."/>
            <person name="Riley R."/>
            <person name="Lipzen A."/>
            <person name="Clum A."/>
            <person name="Drula E."/>
            <person name="Henrissat B."/>
            <person name="Kohler A."/>
            <person name="Grigoriev I.V."/>
            <person name="Martin F.M."/>
            <person name="Hacquard S."/>
        </authorList>
    </citation>
    <scope>NUCLEOTIDE SEQUENCE</scope>
    <source>
        <strain evidence="8">MPI-CAGE-CH-0243</strain>
    </source>
</reference>
<dbReference type="Pfam" id="PF04000">
    <property type="entry name" value="Sas10_Utp3"/>
    <property type="match status" value="1"/>
</dbReference>
<evidence type="ECO:0000256" key="1">
    <source>
        <dbReference type="ARBA" id="ARBA00004123"/>
    </source>
</evidence>
<keyword evidence="5 6" id="KW-0539">Nucleus</keyword>
<dbReference type="GO" id="GO:0010468">
    <property type="term" value="P:regulation of gene expression"/>
    <property type="evidence" value="ECO:0007669"/>
    <property type="project" value="TreeGrafter"/>
</dbReference>
<dbReference type="GO" id="GO:0003677">
    <property type="term" value="F:DNA binding"/>
    <property type="evidence" value="ECO:0007669"/>
    <property type="project" value="TreeGrafter"/>
</dbReference>
<evidence type="ECO:0000256" key="3">
    <source>
        <dbReference type="ARBA" id="ARBA00022552"/>
    </source>
</evidence>
<dbReference type="Proteomes" id="UP000700596">
    <property type="component" value="Unassembled WGS sequence"/>
</dbReference>
<dbReference type="GO" id="GO:0005730">
    <property type="term" value="C:nucleolus"/>
    <property type="evidence" value="ECO:0007669"/>
    <property type="project" value="TreeGrafter"/>
</dbReference>
<keyword evidence="4 6" id="KW-0694">RNA-binding</keyword>
<feature type="compositionally biased region" description="Basic and acidic residues" evidence="7">
    <location>
        <begin position="220"/>
        <end position="238"/>
    </location>
</feature>
<feature type="compositionally biased region" description="Basic and acidic residues" evidence="7">
    <location>
        <begin position="116"/>
        <end position="127"/>
    </location>
</feature>
<dbReference type="PANTHER" id="PTHR15341">
    <property type="entry name" value="SUN-COR STEROID HORMONE RECEPTOR CO-REPRESSOR"/>
    <property type="match status" value="1"/>
</dbReference>
<dbReference type="PANTHER" id="PTHR15341:SF3">
    <property type="entry name" value="NUCLEAR NUCLEIC ACID-BINDING PROTEIN C1D"/>
    <property type="match status" value="1"/>
</dbReference>
<evidence type="ECO:0000256" key="4">
    <source>
        <dbReference type="ARBA" id="ARBA00022884"/>
    </source>
</evidence>
<feature type="compositionally biased region" description="Polar residues" evidence="7">
    <location>
        <begin position="156"/>
        <end position="170"/>
    </location>
</feature>
<comment type="function">
    <text evidence="6">Required for exosome-dependent processing of pre-rRNA and small nucleolar RNA (snRNA) precursors. Involved in processing of 35S pre-rRNA at the A0, A1 and A2 sites.</text>
</comment>
<name>A0A9P9CXU5_9PLEO</name>
<dbReference type="AlphaFoldDB" id="A0A9P9CXU5"/>
<feature type="region of interest" description="Disordered" evidence="7">
    <location>
        <begin position="116"/>
        <end position="314"/>
    </location>
</feature>
<dbReference type="GO" id="GO:0000460">
    <property type="term" value="P:maturation of 5.8S rRNA"/>
    <property type="evidence" value="ECO:0007669"/>
    <property type="project" value="TreeGrafter"/>
</dbReference>
<evidence type="ECO:0000313" key="8">
    <source>
        <dbReference type="EMBL" id="KAH7109075.1"/>
    </source>
</evidence>
<evidence type="ECO:0000256" key="7">
    <source>
        <dbReference type="SAM" id="MobiDB-lite"/>
    </source>
</evidence>
<evidence type="ECO:0000256" key="5">
    <source>
        <dbReference type="ARBA" id="ARBA00023242"/>
    </source>
</evidence>
<feature type="compositionally biased region" description="Low complexity" evidence="7">
    <location>
        <begin position="265"/>
        <end position="276"/>
    </location>
</feature>
<dbReference type="InterPro" id="IPR011082">
    <property type="entry name" value="Exosome-assoc_fac/DNA_repair"/>
</dbReference>
<evidence type="ECO:0000256" key="6">
    <source>
        <dbReference type="RuleBase" id="RU368003"/>
    </source>
</evidence>
<dbReference type="GO" id="GO:0003723">
    <property type="term" value="F:RNA binding"/>
    <property type="evidence" value="ECO:0007669"/>
    <property type="project" value="UniProtKB-UniRule"/>
</dbReference>
<evidence type="ECO:0000313" key="9">
    <source>
        <dbReference type="Proteomes" id="UP000700596"/>
    </source>
</evidence>
<feature type="compositionally biased region" description="Basic residues" evidence="7">
    <location>
        <begin position="128"/>
        <end position="137"/>
    </location>
</feature>
<evidence type="ECO:0000256" key="2">
    <source>
        <dbReference type="ARBA" id="ARBA00009154"/>
    </source>
</evidence>
<comment type="subcellular location">
    <subcellularLocation>
        <location evidence="1 6">Nucleus</location>
    </subcellularLocation>
</comment>
<gene>
    <name evidence="8" type="ORF">B0J11DRAFT_238933</name>
</gene>
<dbReference type="EMBL" id="JAGMWT010000034">
    <property type="protein sequence ID" value="KAH7109075.1"/>
    <property type="molecule type" value="Genomic_DNA"/>
</dbReference>
<proteinExistence type="inferred from homology"/>